<gene>
    <name evidence="1" type="ORF">UR96_C0024G0014</name>
</gene>
<feature type="non-terminal residue" evidence="1">
    <location>
        <position position="1"/>
    </location>
</feature>
<sequence>QLLEKAKIFLYPKRDHILKQLSRMGLVGHQLNNTELLSEFYTIYNPEEEENV</sequence>
<organism evidence="1 2">
    <name type="scientific">candidate division WS6 bacterium GW2011_GWC1_36_11</name>
    <dbReference type="NCBI Taxonomy" id="1619090"/>
    <lineage>
        <taxon>Bacteria</taxon>
        <taxon>Candidatus Dojkabacteria</taxon>
    </lineage>
</organism>
<comment type="caution">
    <text evidence="1">The sequence shown here is derived from an EMBL/GenBank/DDBJ whole genome shotgun (WGS) entry which is preliminary data.</text>
</comment>
<proteinExistence type="predicted"/>
<name>A0A0G0FX45_9BACT</name>
<evidence type="ECO:0000313" key="2">
    <source>
        <dbReference type="Proteomes" id="UP000034140"/>
    </source>
</evidence>
<dbReference type="AlphaFoldDB" id="A0A0G0FX45"/>
<accession>A0A0G0FX45</accession>
<reference evidence="1 2" key="1">
    <citation type="journal article" date="2015" name="Nature">
        <title>rRNA introns, odd ribosomes, and small enigmatic genomes across a large radiation of phyla.</title>
        <authorList>
            <person name="Brown C.T."/>
            <person name="Hug L.A."/>
            <person name="Thomas B.C."/>
            <person name="Sharon I."/>
            <person name="Castelle C.J."/>
            <person name="Singh A."/>
            <person name="Wilkins M.J."/>
            <person name="Williams K.H."/>
            <person name="Banfield J.F."/>
        </authorList>
    </citation>
    <scope>NUCLEOTIDE SEQUENCE [LARGE SCALE GENOMIC DNA]</scope>
</reference>
<evidence type="ECO:0000313" key="1">
    <source>
        <dbReference type="EMBL" id="KKP91955.1"/>
    </source>
</evidence>
<dbReference type="Proteomes" id="UP000034140">
    <property type="component" value="Unassembled WGS sequence"/>
</dbReference>
<dbReference type="EMBL" id="LBRE01000024">
    <property type="protein sequence ID" value="KKP91955.1"/>
    <property type="molecule type" value="Genomic_DNA"/>
</dbReference>
<protein>
    <submittedName>
        <fullName evidence="1">Uncharacterized protein</fullName>
    </submittedName>
</protein>